<proteinExistence type="predicted"/>
<keyword evidence="2" id="KW-1185">Reference proteome</keyword>
<protein>
    <submittedName>
        <fullName evidence="1">Uncharacterized protein</fullName>
    </submittedName>
</protein>
<comment type="caution">
    <text evidence="1">The sequence shown here is derived from an EMBL/GenBank/DDBJ whole genome shotgun (WGS) entry which is preliminary data.</text>
</comment>
<name>A0A4Y2RJX4_ARAVE</name>
<dbReference type="Proteomes" id="UP000499080">
    <property type="component" value="Unassembled WGS sequence"/>
</dbReference>
<gene>
    <name evidence="1" type="ORF">AVEN_127081_1</name>
</gene>
<dbReference type="EMBL" id="BGPR01017395">
    <property type="protein sequence ID" value="GBN76013.1"/>
    <property type="molecule type" value="Genomic_DNA"/>
</dbReference>
<evidence type="ECO:0000313" key="1">
    <source>
        <dbReference type="EMBL" id="GBN76013.1"/>
    </source>
</evidence>
<dbReference type="AlphaFoldDB" id="A0A4Y2RJX4"/>
<accession>A0A4Y2RJX4</accession>
<evidence type="ECO:0000313" key="2">
    <source>
        <dbReference type="Proteomes" id="UP000499080"/>
    </source>
</evidence>
<organism evidence="1 2">
    <name type="scientific">Araneus ventricosus</name>
    <name type="common">Orbweaver spider</name>
    <name type="synonym">Epeira ventricosa</name>
    <dbReference type="NCBI Taxonomy" id="182803"/>
    <lineage>
        <taxon>Eukaryota</taxon>
        <taxon>Metazoa</taxon>
        <taxon>Ecdysozoa</taxon>
        <taxon>Arthropoda</taxon>
        <taxon>Chelicerata</taxon>
        <taxon>Arachnida</taxon>
        <taxon>Araneae</taxon>
        <taxon>Araneomorphae</taxon>
        <taxon>Entelegynae</taxon>
        <taxon>Araneoidea</taxon>
        <taxon>Araneidae</taxon>
        <taxon>Araneus</taxon>
    </lineage>
</organism>
<sequence length="122" mass="13946">MRDRCRLGGNVHGHPTSFSVRTDGESSLQLMKLGSIYPIPMLNLKFNILAVNKQARLDSVNHGASSQRRNGLDENVRQWCYQTTFVQPGAKINSKYYIQKILKPFLKDTYCRLYTNSDAVLH</sequence>
<reference evidence="1 2" key="1">
    <citation type="journal article" date="2019" name="Sci. Rep.">
        <title>Orb-weaving spider Araneus ventricosus genome elucidates the spidroin gene catalogue.</title>
        <authorList>
            <person name="Kono N."/>
            <person name="Nakamura H."/>
            <person name="Ohtoshi R."/>
            <person name="Moran D.A.P."/>
            <person name="Shinohara A."/>
            <person name="Yoshida Y."/>
            <person name="Fujiwara M."/>
            <person name="Mori M."/>
            <person name="Tomita M."/>
            <person name="Arakawa K."/>
        </authorList>
    </citation>
    <scope>NUCLEOTIDE SEQUENCE [LARGE SCALE GENOMIC DNA]</scope>
</reference>